<dbReference type="SUPFAM" id="SSF51182">
    <property type="entry name" value="RmlC-like cupins"/>
    <property type="match status" value="1"/>
</dbReference>
<dbReference type="AlphaFoldDB" id="X5ME91"/>
<gene>
    <name evidence="1" type="ORF">BN1012_Phect2554</name>
</gene>
<name>X5ME91_9HYPH</name>
<dbReference type="InterPro" id="IPR014710">
    <property type="entry name" value="RmlC-like_jellyroll"/>
</dbReference>
<evidence type="ECO:0000313" key="2">
    <source>
        <dbReference type="Proteomes" id="UP000032160"/>
    </source>
</evidence>
<dbReference type="InterPro" id="IPR011051">
    <property type="entry name" value="RmlC_Cupin_sf"/>
</dbReference>
<protein>
    <recommendedName>
        <fullName evidence="3">Cupin 2 conserved barrel domain-containing protein</fullName>
    </recommendedName>
</protein>
<evidence type="ECO:0008006" key="3">
    <source>
        <dbReference type="Google" id="ProtNLM"/>
    </source>
</evidence>
<dbReference type="Gene3D" id="2.60.120.10">
    <property type="entry name" value="Jelly Rolls"/>
    <property type="match status" value="1"/>
</dbReference>
<dbReference type="PATRIC" id="fig|1458461.3.peg.2559"/>
<dbReference type="STRING" id="1458461.BN1012_Phect2554"/>
<sequence>MTSHTLSKHPVHLGLGATAIVQPEMTGDMSWYAGYGERHGGDGPEGRLVSMHTFSKPWDMWEMHPRGSEVVLCTQGAITLHQEAADGTVTQVTLHQGDYTINAPGVWHTADVDGAASVVFITAGEGTEHRPR</sequence>
<dbReference type="HOGENOM" id="CLU_137188_1_0_5"/>
<proteinExistence type="predicted"/>
<accession>X5ME91</accession>
<dbReference type="KEGG" id="pect:BN1012_Phect2554"/>
<evidence type="ECO:0000313" key="1">
    <source>
        <dbReference type="EMBL" id="CDO60767.1"/>
    </source>
</evidence>
<keyword evidence="2" id="KW-1185">Reference proteome</keyword>
<dbReference type="EMBL" id="HG966617">
    <property type="protein sequence ID" value="CDO60767.1"/>
    <property type="molecule type" value="Genomic_DNA"/>
</dbReference>
<dbReference type="RefSeq" id="WP_043950650.1">
    <property type="nucleotide sequence ID" value="NZ_HG966617.1"/>
</dbReference>
<organism evidence="1 2">
    <name type="scientific">Candidatus Phaeomarinibacter ectocarpi</name>
    <dbReference type="NCBI Taxonomy" id="1458461"/>
    <lineage>
        <taxon>Bacteria</taxon>
        <taxon>Pseudomonadati</taxon>
        <taxon>Pseudomonadota</taxon>
        <taxon>Alphaproteobacteria</taxon>
        <taxon>Hyphomicrobiales</taxon>
        <taxon>Parvibaculaceae</taxon>
        <taxon>Candidatus Phaeomarinibacter</taxon>
    </lineage>
</organism>
<dbReference type="Proteomes" id="UP000032160">
    <property type="component" value="Chromosome I"/>
</dbReference>
<reference evidence="1 2" key="1">
    <citation type="journal article" date="2014" name="Front. Genet.">
        <title>Genome and metabolic network of "Candidatus Phaeomarinobacter ectocarpi" Ec32, a new candidate genus of Alphaproteobacteria frequently associated with brown algae.</title>
        <authorList>
            <person name="Dittami S.M."/>
            <person name="Barbeyron T."/>
            <person name="Boyen C."/>
            <person name="Cambefort J."/>
            <person name="Collet G."/>
            <person name="Delage L."/>
            <person name="Gobet A."/>
            <person name="Groisillier A."/>
            <person name="Leblanc C."/>
            <person name="Michel G."/>
            <person name="Scornet D."/>
            <person name="Siegel A."/>
            <person name="Tapia J.E."/>
            <person name="Tonon T."/>
        </authorList>
    </citation>
    <scope>NUCLEOTIDE SEQUENCE [LARGE SCALE GENOMIC DNA]</scope>
    <source>
        <strain evidence="1 2">Ec32</strain>
    </source>
</reference>
<dbReference type="OrthoDB" id="512358at2"/>